<dbReference type="WBParaSite" id="TREG1_138020.1">
    <property type="protein sequence ID" value="TREG1_138020.1"/>
    <property type="gene ID" value="TREG1_138020"/>
</dbReference>
<evidence type="ECO:0000256" key="1">
    <source>
        <dbReference type="SAM" id="MobiDB-lite"/>
    </source>
</evidence>
<feature type="region of interest" description="Disordered" evidence="1">
    <location>
        <begin position="193"/>
        <end position="233"/>
    </location>
</feature>
<feature type="compositionally biased region" description="Basic residues" evidence="1">
    <location>
        <begin position="200"/>
        <end position="209"/>
    </location>
</feature>
<reference evidence="3" key="2">
    <citation type="submission" date="2023-11" db="UniProtKB">
        <authorList>
            <consortium name="WormBaseParasite"/>
        </authorList>
    </citation>
    <scope>IDENTIFICATION</scope>
</reference>
<sequence length="283" mass="33145">MERDRDRSNLPPSVICLNRPKYMYSNLSMSTEDYHYDGAYRTHHGNDDNDDDDLRNYTVIKRKPSEHHHYYIPIHKDRENSYTESMVINSPQKDYEYPLNKRQENSIPYKSTKSSPSYYYITPTPKHKLSTLNAWDTEYTSTELEQNEAKSYDYHNPAKQNDNQPFIRDINNRKSSRRSARITELVNLLTKNLDEENKHNTHGVNHKNRPVSSTEESGGLPEGNSVQQKIQQKSFSGKLPRTISYIHIILNQIKKITKSIITIIIIKATRQLIISTNKQINFL</sequence>
<organism evidence="2 3">
    <name type="scientific">Trichobilharzia regenti</name>
    <name type="common">Nasal bird schistosome</name>
    <dbReference type="NCBI Taxonomy" id="157069"/>
    <lineage>
        <taxon>Eukaryota</taxon>
        <taxon>Metazoa</taxon>
        <taxon>Spiralia</taxon>
        <taxon>Lophotrochozoa</taxon>
        <taxon>Platyhelminthes</taxon>
        <taxon>Trematoda</taxon>
        <taxon>Digenea</taxon>
        <taxon>Strigeidida</taxon>
        <taxon>Schistosomatoidea</taxon>
        <taxon>Schistosomatidae</taxon>
        <taxon>Trichobilharzia</taxon>
    </lineage>
</organism>
<feature type="compositionally biased region" description="Polar residues" evidence="1">
    <location>
        <begin position="224"/>
        <end position="233"/>
    </location>
</feature>
<name>A0AA85J2T1_TRIRE</name>
<dbReference type="AlphaFoldDB" id="A0AA85J2T1"/>
<accession>A0AA85J2T1</accession>
<proteinExistence type="predicted"/>
<evidence type="ECO:0000313" key="3">
    <source>
        <dbReference type="WBParaSite" id="TREG1_138020.1"/>
    </source>
</evidence>
<evidence type="ECO:0000313" key="2">
    <source>
        <dbReference type="Proteomes" id="UP000050795"/>
    </source>
</evidence>
<feature type="region of interest" description="Disordered" evidence="1">
    <location>
        <begin position="155"/>
        <end position="175"/>
    </location>
</feature>
<protein>
    <submittedName>
        <fullName evidence="3">Homeobox protein 2-like</fullName>
    </submittedName>
</protein>
<reference evidence="2" key="1">
    <citation type="submission" date="2022-06" db="EMBL/GenBank/DDBJ databases">
        <authorList>
            <person name="Berger JAMES D."/>
            <person name="Berger JAMES D."/>
        </authorList>
    </citation>
    <scope>NUCLEOTIDE SEQUENCE [LARGE SCALE GENOMIC DNA]</scope>
</reference>
<keyword evidence="2" id="KW-1185">Reference proteome</keyword>
<dbReference type="Proteomes" id="UP000050795">
    <property type="component" value="Unassembled WGS sequence"/>
</dbReference>